<name>A0AAV4QVV9_9ARAC</name>
<evidence type="ECO:0000313" key="1">
    <source>
        <dbReference type="EMBL" id="GIY12944.1"/>
    </source>
</evidence>
<keyword evidence="2" id="KW-1185">Reference proteome</keyword>
<protein>
    <recommendedName>
        <fullName evidence="3">Ycf15</fullName>
    </recommendedName>
</protein>
<organism evidence="1 2">
    <name type="scientific">Caerostris darwini</name>
    <dbReference type="NCBI Taxonomy" id="1538125"/>
    <lineage>
        <taxon>Eukaryota</taxon>
        <taxon>Metazoa</taxon>
        <taxon>Ecdysozoa</taxon>
        <taxon>Arthropoda</taxon>
        <taxon>Chelicerata</taxon>
        <taxon>Arachnida</taxon>
        <taxon>Araneae</taxon>
        <taxon>Araneomorphae</taxon>
        <taxon>Entelegynae</taxon>
        <taxon>Araneoidea</taxon>
        <taxon>Araneidae</taxon>
        <taxon>Caerostris</taxon>
    </lineage>
</organism>
<evidence type="ECO:0008006" key="3">
    <source>
        <dbReference type="Google" id="ProtNLM"/>
    </source>
</evidence>
<dbReference type="Proteomes" id="UP001054837">
    <property type="component" value="Unassembled WGS sequence"/>
</dbReference>
<comment type="caution">
    <text evidence="1">The sequence shown here is derived from an EMBL/GenBank/DDBJ whole genome shotgun (WGS) entry which is preliminary data.</text>
</comment>
<dbReference type="EMBL" id="BPLQ01005149">
    <property type="protein sequence ID" value="GIY12944.1"/>
    <property type="molecule type" value="Genomic_DNA"/>
</dbReference>
<reference evidence="1 2" key="1">
    <citation type="submission" date="2021-06" db="EMBL/GenBank/DDBJ databases">
        <title>Caerostris darwini draft genome.</title>
        <authorList>
            <person name="Kono N."/>
            <person name="Arakawa K."/>
        </authorList>
    </citation>
    <scope>NUCLEOTIDE SEQUENCE [LARGE SCALE GENOMIC DNA]</scope>
</reference>
<evidence type="ECO:0000313" key="2">
    <source>
        <dbReference type="Proteomes" id="UP001054837"/>
    </source>
</evidence>
<gene>
    <name evidence="1" type="ORF">CDAR_3461</name>
</gene>
<sequence>MYSIYSETPLDCHQNGVDRRQAISFHRDLLPTDHPRCIANTAVADQWWSSGRSLEGLASLNPSTGRGFIPGRLGTAKQNN</sequence>
<dbReference type="AlphaFoldDB" id="A0AAV4QVV9"/>
<accession>A0AAV4QVV9</accession>
<proteinExistence type="predicted"/>